<gene>
    <name evidence="3" type="ORF">BVG16_28730</name>
</gene>
<dbReference type="GO" id="GO:0016020">
    <property type="term" value="C:membrane"/>
    <property type="evidence" value="ECO:0007669"/>
    <property type="project" value="InterPro"/>
</dbReference>
<dbReference type="GO" id="GO:0000155">
    <property type="term" value="F:phosphorelay sensor kinase activity"/>
    <property type="evidence" value="ECO:0007669"/>
    <property type="project" value="InterPro"/>
</dbReference>
<name>A0A1T2X0W6_9BACL</name>
<dbReference type="InterPro" id="IPR036890">
    <property type="entry name" value="HATPase_C_sf"/>
</dbReference>
<dbReference type="Pfam" id="PF06580">
    <property type="entry name" value="His_kinase"/>
    <property type="match status" value="1"/>
</dbReference>
<dbReference type="Proteomes" id="UP000190188">
    <property type="component" value="Unassembled WGS sequence"/>
</dbReference>
<protein>
    <recommendedName>
        <fullName evidence="2">Signal transduction histidine kinase internal region domain-containing protein</fullName>
    </recommendedName>
</protein>
<dbReference type="InterPro" id="IPR050640">
    <property type="entry name" value="Bact_2-comp_sensor_kinase"/>
</dbReference>
<dbReference type="STRING" id="1324314.BVG16_28730"/>
<evidence type="ECO:0000313" key="4">
    <source>
        <dbReference type="Proteomes" id="UP000190188"/>
    </source>
</evidence>
<dbReference type="PANTHER" id="PTHR34220">
    <property type="entry name" value="SENSOR HISTIDINE KINASE YPDA"/>
    <property type="match status" value="1"/>
</dbReference>
<proteinExistence type="predicted"/>
<dbReference type="RefSeq" id="WP_078502635.1">
    <property type="nucleotide sequence ID" value="NZ_MSZX01000017.1"/>
</dbReference>
<dbReference type="InterPro" id="IPR010559">
    <property type="entry name" value="Sig_transdc_His_kin_internal"/>
</dbReference>
<evidence type="ECO:0000259" key="2">
    <source>
        <dbReference type="Pfam" id="PF06580"/>
    </source>
</evidence>
<comment type="caution">
    <text evidence="3">The sequence shown here is derived from an EMBL/GenBank/DDBJ whole genome shotgun (WGS) entry which is preliminary data.</text>
</comment>
<evidence type="ECO:0000256" key="1">
    <source>
        <dbReference type="SAM" id="Phobius"/>
    </source>
</evidence>
<feature type="domain" description="Signal transduction histidine kinase internal region" evidence="2">
    <location>
        <begin position="355"/>
        <end position="432"/>
    </location>
</feature>
<keyword evidence="4" id="KW-1185">Reference proteome</keyword>
<keyword evidence="1" id="KW-1133">Transmembrane helix</keyword>
<evidence type="ECO:0000313" key="3">
    <source>
        <dbReference type="EMBL" id="OPA73451.1"/>
    </source>
</evidence>
<dbReference type="SUPFAM" id="SSF55874">
    <property type="entry name" value="ATPase domain of HSP90 chaperone/DNA topoisomerase II/histidine kinase"/>
    <property type="match status" value="1"/>
</dbReference>
<sequence>MKRFGTVGTSFAFRHLHHKLILILVFLMFLPAVTVGVVNMLLTSKLMSNQLEQGAERLFAQTANQAEKLYQDLETVENQFLKNEGLLGKLNVPTDRILTQIEASNRFYTFLGNVKYINSNVNVTVFVTEPHYFSAYGLPVKVNQPFIKQVMEKGGGRFQRLFFVAERNGSRVLQWIVPLGDIVNRRSIGLLVIQVPFSSIDKIMNDGGHMQLSMVDGNGTYIIHPKAEYIGQAMEQPASALDISYYHRQIGEDWTLIGEIPKAEILSPLKNLQRWTMLITIGQIVLTSCLAIWLARSFSRPIQFLASLIFKKKNQGADIVIPRLKRNDEIRFLYDGIRDLLHEIKLEQIQKQEYRLRMLQYQINPHFLYNSLDSIQWKAVEHRDKELSEMIRNLSFFLRHGLNQQDIVTIEEELKHLKSYIDLQKIRYQDQFSIHINISEEVLQQSIVKVSLQPLVENAIMHGMNRQSGGNRIEIAGHRTKDDRTIISIIDNGRNLDFDYVSKLLEQSVHANNNSQFGIRNVNERIKLYFGAEYGLTVYKLNFGTQFDVILPFV</sequence>
<dbReference type="AlphaFoldDB" id="A0A1T2X0W6"/>
<feature type="transmembrane region" description="Helical" evidence="1">
    <location>
        <begin position="20"/>
        <end position="42"/>
    </location>
</feature>
<organism evidence="3 4">
    <name type="scientific">Paenibacillus selenitireducens</name>
    <dbReference type="NCBI Taxonomy" id="1324314"/>
    <lineage>
        <taxon>Bacteria</taxon>
        <taxon>Bacillati</taxon>
        <taxon>Bacillota</taxon>
        <taxon>Bacilli</taxon>
        <taxon>Bacillales</taxon>
        <taxon>Paenibacillaceae</taxon>
        <taxon>Paenibacillus</taxon>
    </lineage>
</organism>
<dbReference type="Gene3D" id="3.30.565.10">
    <property type="entry name" value="Histidine kinase-like ATPase, C-terminal domain"/>
    <property type="match status" value="1"/>
</dbReference>
<accession>A0A1T2X0W6</accession>
<dbReference type="EMBL" id="MSZX01000017">
    <property type="protein sequence ID" value="OPA73451.1"/>
    <property type="molecule type" value="Genomic_DNA"/>
</dbReference>
<keyword evidence="1" id="KW-0812">Transmembrane</keyword>
<reference evidence="3 4" key="1">
    <citation type="submission" date="2017-01" db="EMBL/GenBank/DDBJ databases">
        <title>Genome analysis of Paenibacillus selenitrireducens ES3-24.</title>
        <authorList>
            <person name="Xu D."/>
            <person name="Yao R."/>
            <person name="Zheng S."/>
        </authorList>
    </citation>
    <scope>NUCLEOTIDE SEQUENCE [LARGE SCALE GENOMIC DNA]</scope>
    <source>
        <strain evidence="3 4">ES3-24</strain>
    </source>
</reference>
<keyword evidence="1" id="KW-0472">Membrane</keyword>
<dbReference type="OrthoDB" id="2493222at2"/>
<dbReference type="PANTHER" id="PTHR34220:SF7">
    <property type="entry name" value="SENSOR HISTIDINE KINASE YPDA"/>
    <property type="match status" value="1"/>
</dbReference>
<dbReference type="Gene3D" id="6.10.340.10">
    <property type="match status" value="1"/>
</dbReference>